<keyword evidence="7 11" id="KW-0297">G-protein coupled receptor</keyword>
<keyword evidence="3 12" id="KW-0716">Sensory transduction</keyword>
<evidence type="ECO:0000256" key="12">
    <source>
        <dbReference type="RuleBase" id="RU363047"/>
    </source>
</evidence>
<feature type="transmembrane region" description="Helical" evidence="12">
    <location>
        <begin position="243"/>
        <end position="265"/>
    </location>
</feature>
<feature type="domain" description="G-protein coupled receptors family 1 profile" evidence="13">
    <location>
        <begin position="46"/>
        <end position="295"/>
    </location>
</feature>
<dbReference type="PROSITE" id="PS00237">
    <property type="entry name" value="G_PROTEIN_RECEP_F1_1"/>
    <property type="match status" value="1"/>
</dbReference>
<evidence type="ECO:0000256" key="1">
    <source>
        <dbReference type="ARBA" id="ARBA00004651"/>
    </source>
</evidence>
<dbReference type="SUPFAM" id="SSF81321">
    <property type="entry name" value="Family A G protein-coupled receptor-like"/>
    <property type="match status" value="1"/>
</dbReference>
<feature type="transmembrane region" description="Helical" evidence="12">
    <location>
        <begin position="65"/>
        <end position="84"/>
    </location>
</feature>
<keyword evidence="2 12" id="KW-1003">Cell membrane</keyword>
<dbReference type="PRINTS" id="PR00245">
    <property type="entry name" value="OLFACTORYR"/>
</dbReference>
<keyword evidence="10 11" id="KW-0807">Transducer</keyword>
<gene>
    <name evidence="14" type="ORF">GDO54_005065</name>
</gene>
<keyword evidence="8 12" id="KW-0472">Membrane</keyword>
<feature type="transmembrane region" description="Helical" evidence="12">
    <location>
        <begin position="30"/>
        <end position="53"/>
    </location>
</feature>
<dbReference type="PANTHER" id="PTHR26452">
    <property type="entry name" value="OLFACTORY RECEPTOR"/>
    <property type="match status" value="1"/>
</dbReference>
<evidence type="ECO:0000256" key="6">
    <source>
        <dbReference type="ARBA" id="ARBA00022989"/>
    </source>
</evidence>
<comment type="similarity">
    <text evidence="11">Belongs to the G-protein coupled receptor 1 family.</text>
</comment>
<protein>
    <recommendedName>
        <fullName evidence="12">Olfactory receptor</fullName>
    </recommendedName>
</protein>
<feature type="transmembrane region" description="Helical" evidence="12">
    <location>
        <begin position="205"/>
        <end position="231"/>
    </location>
</feature>
<comment type="subcellular location">
    <subcellularLocation>
        <location evidence="1 12">Cell membrane</location>
        <topology evidence="1 12">Multi-pass membrane protein</topology>
    </subcellularLocation>
</comment>
<dbReference type="CDD" id="cd13954">
    <property type="entry name" value="7tmA_OR"/>
    <property type="match status" value="1"/>
</dbReference>
<dbReference type="GO" id="GO:0004930">
    <property type="term" value="F:G protein-coupled receptor activity"/>
    <property type="evidence" value="ECO:0007669"/>
    <property type="project" value="UniProtKB-KW"/>
</dbReference>
<evidence type="ECO:0000256" key="3">
    <source>
        <dbReference type="ARBA" id="ARBA00022606"/>
    </source>
</evidence>
<sequence length="323" mass="36881">MVFYMTENLNKTFEGKFILLKLSDIYSLQVILSLFLFLMYMLTSVGNLLLIIVVKSNPQLQTPMYFFLTNLATIDICYSTTVVPKMLTNTLSSDRSISFLGCAIQLHFHASLAVAECLILAVMAFDRYNAICKPLQYHMIMDQTLCLRLTVGCWIVSFTGPIHLTICAFRLPFCKSNMINHFFCEMPPILHLACADIWFNELLEYVAVAVVFGSCFGLILVSYFFITLTIINIKSTKERQKAFSTCASHLAVVFLFYVTVLFMHLRPPSSYSPEQDRVVSILYTVVTPVLNPIIYSVRNKEIKAAIKKQYLSQYITNIIYFHG</sequence>
<evidence type="ECO:0000256" key="5">
    <source>
        <dbReference type="ARBA" id="ARBA00022725"/>
    </source>
</evidence>
<dbReference type="PROSITE" id="PS50262">
    <property type="entry name" value="G_PROTEIN_RECEP_F1_2"/>
    <property type="match status" value="1"/>
</dbReference>
<dbReference type="GO" id="GO:0005886">
    <property type="term" value="C:plasma membrane"/>
    <property type="evidence" value="ECO:0007669"/>
    <property type="project" value="UniProtKB-SubCell"/>
</dbReference>
<evidence type="ECO:0000256" key="8">
    <source>
        <dbReference type="ARBA" id="ARBA00023136"/>
    </source>
</evidence>
<evidence type="ECO:0000256" key="11">
    <source>
        <dbReference type="RuleBase" id="RU000688"/>
    </source>
</evidence>
<dbReference type="Proteomes" id="UP001181693">
    <property type="component" value="Unassembled WGS sequence"/>
</dbReference>
<keyword evidence="6 12" id="KW-1133">Transmembrane helix</keyword>
<keyword evidence="9 11" id="KW-0675">Receptor</keyword>
<feature type="transmembrane region" description="Helical" evidence="12">
    <location>
        <begin position="277"/>
        <end position="297"/>
    </location>
</feature>
<keyword evidence="5 12" id="KW-0552">Olfaction</keyword>
<name>A0AAV2ZQK1_PYXAD</name>
<dbReference type="InterPro" id="IPR050516">
    <property type="entry name" value="Olfactory_GPCR"/>
</dbReference>
<evidence type="ECO:0000313" key="14">
    <source>
        <dbReference type="EMBL" id="DBA14047.1"/>
    </source>
</evidence>
<accession>A0AAV2ZQK1</accession>
<dbReference type="InterPro" id="IPR000276">
    <property type="entry name" value="GPCR_Rhodpsn"/>
</dbReference>
<reference evidence="14" key="1">
    <citation type="thesis" date="2020" institute="ProQuest LLC" country="789 East Eisenhower Parkway, Ann Arbor, MI, USA">
        <title>Comparative Genomics and Chromosome Evolution.</title>
        <authorList>
            <person name="Mudd A.B."/>
        </authorList>
    </citation>
    <scope>NUCLEOTIDE SEQUENCE</scope>
    <source>
        <strain evidence="14">1538</strain>
        <tissue evidence="14">Blood</tissue>
    </source>
</reference>
<keyword evidence="15" id="KW-1185">Reference proteome</keyword>
<evidence type="ECO:0000259" key="13">
    <source>
        <dbReference type="PROSITE" id="PS50262"/>
    </source>
</evidence>
<evidence type="ECO:0000313" key="15">
    <source>
        <dbReference type="Proteomes" id="UP001181693"/>
    </source>
</evidence>
<feature type="transmembrane region" description="Helical" evidence="12">
    <location>
        <begin position="145"/>
        <end position="171"/>
    </location>
</feature>
<evidence type="ECO:0000256" key="10">
    <source>
        <dbReference type="ARBA" id="ARBA00023224"/>
    </source>
</evidence>
<comment type="caution">
    <text evidence="14">The sequence shown here is derived from an EMBL/GenBank/DDBJ whole genome shotgun (WGS) entry which is preliminary data.</text>
</comment>
<dbReference type="EMBL" id="DYDO01000013">
    <property type="protein sequence ID" value="DBA14047.1"/>
    <property type="molecule type" value="Genomic_DNA"/>
</dbReference>
<dbReference type="InterPro" id="IPR000725">
    <property type="entry name" value="Olfact_rcpt"/>
</dbReference>
<dbReference type="InterPro" id="IPR017452">
    <property type="entry name" value="GPCR_Rhodpsn_7TM"/>
</dbReference>
<dbReference type="Pfam" id="PF13853">
    <property type="entry name" value="7tm_4"/>
    <property type="match status" value="1"/>
</dbReference>
<evidence type="ECO:0000256" key="4">
    <source>
        <dbReference type="ARBA" id="ARBA00022692"/>
    </source>
</evidence>
<keyword evidence="4 11" id="KW-0812">Transmembrane</keyword>
<dbReference type="AlphaFoldDB" id="A0AAV2ZQK1"/>
<evidence type="ECO:0000256" key="9">
    <source>
        <dbReference type="ARBA" id="ARBA00023170"/>
    </source>
</evidence>
<proteinExistence type="inferred from homology"/>
<evidence type="ECO:0000256" key="2">
    <source>
        <dbReference type="ARBA" id="ARBA00022475"/>
    </source>
</evidence>
<dbReference type="PRINTS" id="PR00237">
    <property type="entry name" value="GPCRRHODOPSN"/>
</dbReference>
<dbReference type="FunFam" id="1.20.1070.10:FF:000001">
    <property type="entry name" value="Olfactory receptor"/>
    <property type="match status" value="1"/>
</dbReference>
<dbReference type="Gene3D" id="1.20.1070.10">
    <property type="entry name" value="Rhodopsin 7-helix transmembrane proteins"/>
    <property type="match status" value="1"/>
</dbReference>
<organism evidence="14 15">
    <name type="scientific">Pyxicephalus adspersus</name>
    <name type="common">African bullfrog</name>
    <dbReference type="NCBI Taxonomy" id="30357"/>
    <lineage>
        <taxon>Eukaryota</taxon>
        <taxon>Metazoa</taxon>
        <taxon>Chordata</taxon>
        <taxon>Craniata</taxon>
        <taxon>Vertebrata</taxon>
        <taxon>Euteleostomi</taxon>
        <taxon>Amphibia</taxon>
        <taxon>Batrachia</taxon>
        <taxon>Anura</taxon>
        <taxon>Neobatrachia</taxon>
        <taxon>Ranoidea</taxon>
        <taxon>Pyxicephalidae</taxon>
        <taxon>Pyxicephalinae</taxon>
        <taxon>Pyxicephalus</taxon>
    </lineage>
</organism>
<dbReference type="GO" id="GO:0004984">
    <property type="term" value="F:olfactory receptor activity"/>
    <property type="evidence" value="ECO:0007669"/>
    <property type="project" value="InterPro"/>
</dbReference>
<evidence type="ECO:0000256" key="7">
    <source>
        <dbReference type="ARBA" id="ARBA00023040"/>
    </source>
</evidence>
<feature type="transmembrane region" description="Helical" evidence="12">
    <location>
        <begin position="104"/>
        <end position="125"/>
    </location>
</feature>